<name>H3KGU6_9BURK</name>
<evidence type="ECO:0000256" key="8">
    <source>
        <dbReference type="ARBA" id="ARBA00040729"/>
    </source>
</evidence>
<evidence type="ECO:0000256" key="5">
    <source>
        <dbReference type="ARBA" id="ARBA00023122"/>
    </source>
</evidence>
<sequence>MQNNEPPSTKPKGFFDRLAAAFHDDAPADREAVRETLREALERGLIDTDTCSMMEGALTVSELRAHELMVPRSQIYAIDLSEPQETWLSIVNESGHSRFPAVDGDLDNVLGLIHAKDLLKLITKPDLDVKTLLRPARFIPESQPTNVLLRDFKATRSHMALVIDEFGSVSGLITIEDVLEQIVGDISDEFDREDKSGNIVPDGKAWRVKAITPIEQFNEYFGADLEDPYCETIGGLVTDRFEHVPRADEVLEEKNFRIRILRADERQVQTLLVERIG</sequence>
<dbReference type="GO" id="GO:0005886">
    <property type="term" value="C:plasma membrane"/>
    <property type="evidence" value="ECO:0007669"/>
    <property type="project" value="TreeGrafter"/>
</dbReference>
<dbReference type="InterPro" id="IPR046342">
    <property type="entry name" value="CBS_dom_sf"/>
</dbReference>
<proteinExistence type="inferred from homology"/>
<dbReference type="STRING" id="762967.HMPREF9440_01978"/>
<dbReference type="SUPFAM" id="SSF54631">
    <property type="entry name" value="CBS-domain pair"/>
    <property type="match status" value="1"/>
</dbReference>
<evidence type="ECO:0000256" key="4">
    <source>
        <dbReference type="ARBA" id="ARBA00022842"/>
    </source>
</evidence>
<dbReference type="FunFam" id="3.10.580.10:FF:000002">
    <property type="entry name" value="Magnesium/cobalt efflux protein CorC"/>
    <property type="match status" value="1"/>
</dbReference>
<comment type="caution">
    <text evidence="11">The sequence shown here is derived from an EMBL/GenBank/DDBJ whole genome shotgun (WGS) entry which is preliminary data.</text>
</comment>
<dbReference type="Proteomes" id="UP000004956">
    <property type="component" value="Unassembled WGS sequence"/>
</dbReference>
<evidence type="ECO:0000313" key="12">
    <source>
        <dbReference type="Proteomes" id="UP000004956"/>
    </source>
</evidence>
<dbReference type="RefSeq" id="WP_008543175.1">
    <property type="nucleotide sequence ID" value="NZ_JH605003.1"/>
</dbReference>
<dbReference type="InterPro" id="IPR044751">
    <property type="entry name" value="Ion_transp-like_CBS"/>
</dbReference>
<dbReference type="AlphaFoldDB" id="H3KGU6"/>
<dbReference type="PATRIC" id="fig|762967.3.peg.1559"/>
<dbReference type="SMART" id="SM00116">
    <property type="entry name" value="CBS"/>
    <property type="match status" value="2"/>
</dbReference>
<keyword evidence="12" id="KW-1185">Reference proteome</keyword>
<accession>H3KGU6</accession>
<keyword evidence="4" id="KW-0460">Magnesium</keyword>
<dbReference type="PROSITE" id="PS51371">
    <property type="entry name" value="CBS"/>
    <property type="match status" value="2"/>
</dbReference>
<evidence type="ECO:0000259" key="10">
    <source>
        <dbReference type="PROSITE" id="PS51371"/>
    </source>
</evidence>
<dbReference type="Pfam" id="PF03471">
    <property type="entry name" value="CorC_HlyC"/>
    <property type="match status" value="1"/>
</dbReference>
<keyword evidence="3" id="KW-0677">Repeat</keyword>
<comment type="function">
    <text evidence="7">Plays a role in the transport of magnesium and cobalt ions.</text>
</comment>
<dbReference type="GO" id="GO:0050660">
    <property type="term" value="F:flavin adenine dinucleotide binding"/>
    <property type="evidence" value="ECO:0007669"/>
    <property type="project" value="InterPro"/>
</dbReference>
<evidence type="ECO:0000256" key="2">
    <source>
        <dbReference type="ARBA" id="ARBA00022448"/>
    </source>
</evidence>
<evidence type="ECO:0000256" key="3">
    <source>
        <dbReference type="ARBA" id="ARBA00022737"/>
    </source>
</evidence>
<dbReference type="Gene3D" id="3.30.465.10">
    <property type="match status" value="1"/>
</dbReference>
<keyword evidence="5 9" id="KW-0129">CBS domain</keyword>
<dbReference type="Pfam" id="PF21917">
    <property type="entry name" value="NMB0537_N"/>
    <property type="match status" value="1"/>
</dbReference>
<protein>
    <recommendedName>
        <fullName evidence="8">Magnesium and cobalt efflux protein CorC</fullName>
    </recommendedName>
</protein>
<dbReference type="InterPro" id="IPR000644">
    <property type="entry name" value="CBS_dom"/>
</dbReference>
<evidence type="ECO:0000256" key="9">
    <source>
        <dbReference type="PROSITE-ProRule" id="PRU00703"/>
    </source>
</evidence>
<dbReference type="InterPro" id="IPR005170">
    <property type="entry name" value="Transptr-assoc_dom"/>
</dbReference>
<feature type="domain" description="CBS" evidence="10">
    <location>
        <begin position="132"/>
        <end position="189"/>
    </location>
</feature>
<gene>
    <name evidence="11" type="ORF">HMPREF9440_01978</name>
</gene>
<reference evidence="11 12" key="1">
    <citation type="submission" date="2011-11" db="EMBL/GenBank/DDBJ databases">
        <authorList>
            <person name="Weinstock G."/>
            <person name="Sodergren E."/>
            <person name="Clifton S."/>
            <person name="Fulton L."/>
            <person name="Fulton B."/>
            <person name="Courtney L."/>
            <person name="Fronick C."/>
            <person name="Harrison M."/>
            <person name="Strong C."/>
            <person name="Farmer C."/>
            <person name="Delahaunty K."/>
            <person name="Markovic C."/>
            <person name="Hall O."/>
            <person name="Minx P."/>
            <person name="Tomlinson C."/>
            <person name="Mitreva M."/>
            <person name="Hou S."/>
            <person name="Chen J."/>
            <person name="Wollam A."/>
            <person name="Pepin K.H."/>
            <person name="Johnson M."/>
            <person name="Bhonagiri V."/>
            <person name="Zhang X."/>
            <person name="Suruliraj S."/>
            <person name="Warren W."/>
            <person name="Chinwalla A."/>
            <person name="Mardis E.R."/>
            <person name="Wilson R.K."/>
        </authorList>
    </citation>
    <scope>NUCLEOTIDE SEQUENCE [LARGE SCALE GENOMIC DNA]</scope>
    <source>
        <strain evidence="11 12">YIT 11816</strain>
    </source>
</reference>
<evidence type="ECO:0000256" key="7">
    <source>
        <dbReference type="ARBA" id="ARBA00037273"/>
    </source>
</evidence>
<dbReference type="Gene3D" id="3.10.580.10">
    <property type="entry name" value="CBS-domain"/>
    <property type="match status" value="1"/>
</dbReference>
<dbReference type="InterPro" id="IPR016169">
    <property type="entry name" value="FAD-bd_PCMH_sub2"/>
</dbReference>
<evidence type="ECO:0000313" key="11">
    <source>
        <dbReference type="EMBL" id="EHY30656.1"/>
    </source>
</evidence>
<evidence type="ECO:0000256" key="1">
    <source>
        <dbReference type="ARBA" id="ARBA00006337"/>
    </source>
</evidence>
<dbReference type="CDD" id="cd04590">
    <property type="entry name" value="CBS_pair_CorC_HlyC_assoc"/>
    <property type="match status" value="1"/>
</dbReference>
<dbReference type="PANTHER" id="PTHR22777">
    <property type="entry name" value="HEMOLYSIN-RELATED"/>
    <property type="match status" value="1"/>
</dbReference>
<dbReference type="EMBL" id="AFBQ01000296">
    <property type="protein sequence ID" value="EHY30656.1"/>
    <property type="molecule type" value="Genomic_DNA"/>
</dbReference>
<dbReference type="SUPFAM" id="SSF56176">
    <property type="entry name" value="FAD-binding/transporter-associated domain-like"/>
    <property type="match status" value="1"/>
</dbReference>
<keyword evidence="2" id="KW-0813">Transport</keyword>
<dbReference type="OrthoDB" id="9798188at2"/>
<keyword evidence="6" id="KW-0170">Cobalt</keyword>
<dbReference type="InterPro" id="IPR054115">
    <property type="entry name" value="CorC_N"/>
</dbReference>
<dbReference type="InterPro" id="IPR036318">
    <property type="entry name" value="FAD-bd_PCMH-like_sf"/>
</dbReference>
<dbReference type="SMART" id="SM01091">
    <property type="entry name" value="CorC_HlyC"/>
    <property type="match status" value="1"/>
</dbReference>
<dbReference type="Pfam" id="PF00571">
    <property type="entry name" value="CBS"/>
    <property type="match status" value="2"/>
</dbReference>
<evidence type="ECO:0000256" key="6">
    <source>
        <dbReference type="ARBA" id="ARBA00023285"/>
    </source>
</evidence>
<organism evidence="11 12">
    <name type="scientific">Sutterella parvirubra YIT 11816</name>
    <dbReference type="NCBI Taxonomy" id="762967"/>
    <lineage>
        <taxon>Bacteria</taxon>
        <taxon>Pseudomonadati</taxon>
        <taxon>Pseudomonadota</taxon>
        <taxon>Betaproteobacteria</taxon>
        <taxon>Burkholderiales</taxon>
        <taxon>Sutterellaceae</taxon>
        <taxon>Sutterella</taxon>
    </lineage>
</organism>
<dbReference type="PANTHER" id="PTHR22777:SF27">
    <property type="entry name" value="MAGNESIUM AND COBALT EFFLUX PROTEIN CORC"/>
    <property type="match status" value="1"/>
</dbReference>
<comment type="similarity">
    <text evidence="1">Belongs to the UPF0053 family.</text>
</comment>
<feature type="domain" description="CBS" evidence="10">
    <location>
        <begin position="69"/>
        <end position="129"/>
    </location>
</feature>
<dbReference type="HOGENOM" id="CLU_015237_3_0_4"/>